<evidence type="ECO:0000313" key="2">
    <source>
        <dbReference type="EMBL" id="OCK43239.1"/>
    </source>
</evidence>
<dbReference type="OrthoDB" id="1172751at2"/>
<dbReference type="RefSeq" id="WP_068701388.1">
    <property type="nucleotide sequence ID" value="NZ_MAKX01000001.1"/>
</dbReference>
<keyword evidence="3" id="KW-1185">Reference proteome</keyword>
<dbReference type="InterPro" id="IPR019861">
    <property type="entry name" value="PorP/SprF_Bacteroidetes"/>
</dbReference>
<keyword evidence="1" id="KW-0732">Signal</keyword>
<reference evidence="2 3" key="1">
    <citation type="submission" date="2016-06" db="EMBL/GenBank/DDBJ databases">
        <title>Draft Genome Sequence of Tenacibaculum soleae UCD-KL19.</title>
        <authorList>
            <person name="Eisen J.A."/>
            <person name="Coil D.A."/>
            <person name="Lujan K.M."/>
        </authorList>
    </citation>
    <scope>NUCLEOTIDE SEQUENCE [LARGE SCALE GENOMIC DNA]</scope>
    <source>
        <strain evidence="2 3">UCD-KL19</strain>
    </source>
</reference>
<dbReference type="NCBIfam" id="TIGR03519">
    <property type="entry name" value="T9SS_PorP_fam"/>
    <property type="match status" value="1"/>
</dbReference>
<dbReference type="Proteomes" id="UP000093186">
    <property type="component" value="Unassembled WGS sequence"/>
</dbReference>
<gene>
    <name evidence="2" type="ORF">BA195_00605</name>
</gene>
<proteinExistence type="predicted"/>
<name>A0A1B9Y0F8_9FLAO</name>
<feature type="chain" id="PRO_5008640033" description="Type IX secretion system membrane protein PorP/SprF" evidence="1">
    <location>
        <begin position="23"/>
        <end position="305"/>
    </location>
</feature>
<organism evidence="2 3">
    <name type="scientific">Tenacibaculum soleae</name>
    <dbReference type="NCBI Taxonomy" id="447689"/>
    <lineage>
        <taxon>Bacteria</taxon>
        <taxon>Pseudomonadati</taxon>
        <taxon>Bacteroidota</taxon>
        <taxon>Flavobacteriia</taxon>
        <taxon>Flavobacteriales</taxon>
        <taxon>Flavobacteriaceae</taxon>
        <taxon>Tenacibaculum</taxon>
    </lineage>
</organism>
<evidence type="ECO:0000313" key="3">
    <source>
        <dbReference type="Proteomes" id="UP000093186"/>
    </source>
</evidence>
<evidence type="ECO:0008006" key="4">
    <source>
        <dbReference type="Google" id="ProtNLM"/>
    </source>
</evidence>
<dbReference type="AlphaFoldDB" id="A0A1B9Y0F8"/>
<sequence>MQAVFKPIFIGLLFGMFHVCLAQQTPTFSEYNYNVFILNSAYAGFEKDTELVFSSAGFSNELDGAPKSTTFSFNTSLKEGQIGLGAGVIHDEIGVSKTTTAFAAYSYKLFFDSQDDRPHWQHYYPTVLSFGITAGAQFYNDNLLDLGIIDDPKFQRNINTIIPTVGVGFMFNYKELFVGASMPNVLGVELASEDNLDLSTPFYIYGGYRIFTNIFRETMIKPSFLLKKEGGVPLQADVNVAVNLKNKIEFGAGYRTNGSLNLLLGVYALKKLRVMYNYNMASGNAPIHTTHGIVLGYRFGDGYSE</sequence>
<evidence type="ECO:0000256" key="1">
    <source>
        <dbReference type="SAM" id="SignalP"/>
    </source>
</evidence>
<dbReference type="EMBL" id="MAKX01000001">
    <property type="protein sequence ID" value="OCK43239.1"/>
    <property type="molecule type" value="Genomic_DNA"/>
</dbReference>
<protein>
    <recommendedName>
        <fullName evidence="4">Type IX secretion system membrane protein PorP/SprF</fullName>
    </recommendedName>
</protein>
<feature type="signal peptide" evidence="1">
    <location>
        <begin position="1"/>
        <end position="22"/>
    </location>
</feature>
<dbReference type="Pfam" id="PF11751">
    <property type="entry name" value="PorP_SprF"/>
    <property type="match status" value="1"/>
</dbReference>
<comment type="caution">
    <text evidence="2">The sequence shown here is derived from an EMBL/GenBank/DDBJ whole genome shotgun (WGS) entry which is preliminary data.</text>
</comment>
<dbReference type="STRING" id="447689.BA195_00605"/>
<accession>A0A1B9Y0F8</accession>